<dbReference type="RefSeq" id="WP_099148024.1">
    <property type="nucleotide sequence ID" value="NZ_PDUD01000001.1"/>
</dbReference>
<protein>
    <submittedName>
        <fullName evidence="3">Uncharacterized protein</fullName>
    </submittedName>
</protein>
<evidence type="ECO:0000313" key="3">
    <source>
        <dbReference type="EMBL" id="PHN08432.1"/>
    </source>
</evidence>
<feature type="signal peptide" evidence="2">
    <location>
        <begin position="1"/>
        <end position="20"/>
    </location>
</feature>
<evidence type="ECO:0000256" key="2">
    <source>
        <dbReference type="SAM" id="SignalP"/>
    </source>
</evidence>
<organism evidence="3 4">
    <name type="scientific">Flavilitoribacter nigricans (strain ATCC 23147 / DSM 23189 / NBRC 102662 / NCIMB 1420 / SS-2)</name>
    <name type="common">Lewinella nigricans</name>
    <dbReference type="NCBI Taxonomy" id="1122177"/>
    <lineage>
        <taxon>Bacteria</taxon>
        <taxon>Pseudomonadati</taxon>
        <taxon>Bacteroidota</taxon>
        <taxon>Saprospiria</taxon>
        <taxon>Saprospirales</taxon>
        <taxon>Lewinellaceae</taxon>
        <taxon>Flavilitoribacter</taxon>
    </lineage>
</organism>
<proteinExistence type="predicted"/>
<reference evidence="3 4" key="1">
    <citation type="submission" date="2017-10" db="EMBL/GenBank/DDBJ databases">
        <title>The draft genome sequence of Lewinella nigricans NBRC 102662.</title>
        <authorList>
            <person name="Wang K."/>
        </authorList>
    </citation>
    <scope>NUCLEOTIDE SEQUENCE [LARGE SCALE GENOMIC DNA]</scope>
    <source>
        <strain evidence="3 4">NBRC 102662</strain>
    </source>
</reference>
<sequence length="218" mass="24259">MSIKNKFLLLLMFSVLPACSSDREDVAVEARGESEPAQEIKATPAPQPKFLRPETLQQLVAETESRNFGPFREVPFDTLAFDKVIAYNFIGNEGAYPTVLNLETGRFVPVILKQRALGAEQVNELVSFLTDPRSYGKQTAACFYPHLGFVFYQGNRPKWVVDICLDCNYLLSTTEIPATVHNRMDLGGGKSYGLRGFSEAGIAKIVSMSKELQFSYGE</sequence>
<feature type="chain" id="PRO_5012452035" evidence="2">
    <location>
        <begin position="21"/>
        <end position="218"/>
    </location>
</feature>
<name>A0A2D0NIW2_FLAN2</name>
<keyword evidence="4" id="KW-1185">Reference proteome</keyword>
<dbReference type="EMBL" id="PDUD01000001">
    <property type="protein sequence ID" value="PHN08432.1"/>
    <property type="molecule type" value="Genomic_DNA"/>
</dbReference>
<keyword evidence="2" id="KW-0732">Signal</keyword>
<comment type="caution">
    <text evidence="3">The sequence shown here is derived from an EMBL/GenBank/DDBJ whole genome shotgun (WGS) entry which is preliminary data.</text>
</comment>
<dbReference type="AlphaFoldDB" id="A0A2D0NIW2"/>
<dbReference type="OrthoDB" id="1492644at2"/>
<evidence type="ECO:0000256" key="1">
    <source>
        <dbReference type="SAM" id="MobiDB-lite"/>
    </source>
</evidence>
<gene>
    <name evidence="3" type="ORF">CRP01_00530</name>
</gene>
<dbReference type="Proteomes" id="UP000223913">
    <property type="component" value="Unassembled WGS sequence"/>
</dbReference>
<accession>A0A2D0NIW2</accession>
<evidence type="ECO:0000313" key="4">
    <source>
        <dbReference type="Proteomes" id="UP000223913"/>
    </source>
</evidence>
<feature type="region of interest" description="Disordered" evidence="1">
    <location>
        <begin position="28"/>
        <end position="47"/>
    </location>
</feature>